<dbReference type="InterPro" id="IPR000835">
    <property type="entry name" value="HTH_MarR-typ"/>
</dbReference>
<dbReference type="Gene3D" id="1.10.10.10">
    <property type="entry name" value="Winged helix-like DNA-binding domain superfamily/Winged helix DNA-binding domain"/>
    <property type="match status" value="1"/>
</dbReference>
<sequence length="147" mass="16909">MYKTALNEDELVKLLTGVTYTALARRLLKNFKKAGLQITIEQWAILDVLWRADGLTQQELASQSFRDKPSITRLIDNLEKLNLVVRIPDKFDKRVNRIFLTHKGQILQNKTKQQAEKTMDEALVNITPDQLALCNQVLTTIFKNLAE</sequence>
<dbReference type="SUPFAM" id="SSF46785">
    <property type="entry name" value="Winged helix' DNA-binding domain"/>
    <property type="match status" value="1"/>
</dbReference>
<evidence type="ECO:0000256" key="1">
    <source>
        <dbReference type="ARBA" id="ARBA00023015"/>
    </source>
</evidence>
<dbReference type="EMBL" id="JBHLWO010000002">
    <property type="protein sequence ID" value="MFC0319115.1"/>
    <property type="molecule type" value="Genomic_DNA"/>
</dbReference>
<keyword evidence="3" id="KW-0804">Transcription</keyword>
<keyword evidence="6" id="KW-1185">Reference proteome</keyword>
<feature type="domain" description="HTH marR-type" evidence="4">
    <location>
        <begin position="8"/>
        <end position="143"/>
    </location>
</feature>
<comment type="caution">
    <text evidence="5">The sequence shown here is derived from an EMBL/GenBank/DDBJ whole genome shotgun (WGS) entry which is preliminary data.</text>
</comment>
<keyword evidence="2" id="KW-0238">DNA-binding</keyword>
<evidence type="ECO:0000313" key="5">
    <source>
        <dbReference type="EMBL" id="MFC0319115.1"/>
    </source>
</evidence>
<dbReference type="Pfam" id="PF01047">
    <property type="entry name" value="MarR"/>
    <property type="match status" value="1"/>
</dbReference>
<dbReference type="RefSeq" id="WP_013666556.1">
    <property type="nucleotide sequence ID" value="NZ_JBHLWO010000002.1"/>
</dbReference>
<dbReference type="InterPro" id="IPR036390">
    <property type="entry name" value="WH_DNA-bd_sf"/>
</dbReference>
<evidence type="ECO:0000313" key="6">
    <source>
        <dbReference type="Proteomes" id="UP001589774"/>
    </source>
</evidence>
<proteinExistence type="predicted"/>
<reference evidence="5 6" key="1">
    <citation type="submission" date="2024-09" db="EMBL/GenBank/DDBJ databases">
        <authorList>
            <person name="Sun Q."/>
            <person name="Mori K."/>
        </authorList>
    </citation>
    <scope>NUCLEOTIDE SEQUENCE [LARGE SCALE GENOMIC DNA]</scope>
    <source>
        <strain evidence="5 6">CCM 7765</strain>
    </source>
</reference>
<evidence type="ECO:0000256" key="2">
    <source>
        <dbReference type="ARBA" id="ARBA00023125"/>
    </source>
</evidence>
<dbReference type="InterPro" id="IPR036388">
    <property type="entry name" value="WH-like_DNA-bd_sf"/>
</dbReference>
<keyword evidence="1" id="KW-0805">Transcription regulation</keyword>
<dbReference type="PROSITE" id="PS50995">
    <property type="entry name" value="HTH_MARR_2"/>
    <property type="match status" value="1"/>
</dbReference>
<evidence type="ECO:0000256" key="3">
    <source>
        <dbReference type="ARBA" id="ARBA00023163"/>
    </source>
</evidence>
<organism evidence="5 6">
    <name type="scientific">Olivibacter oleidegradans</name>
    <dbReference type="NCBI Taxonomy" id="760123"/>
    <lineage>
        <taxon>Bacteria</taxon>
        <taxon>Pseudomonadati</taxon>
        <taxon>Bacteroidota</taxon>
        <taxon>Sphingobacteriia</taxon>
        <taxon>Sphingobacteriales</taxon>
        <taxon>Sphingobacteriaceae</taxon>
        <taxon>Olivibacter</taxon>
    </lineage>
</organism>
<dbReference type="Proteomes" id="UP001589774">
    <property type="component" value="Unassembled WGS sequence"/>
</dbReference>
<dbReference type="SMART" id="SM00347">
    <property type="entry name" value="HTH_MARR"/>
    <property type="match status" value="1"/>
</dbReference>
<protein>
    <submittedName>
        <fullName evidence="5">MarR family winged helix-turn-helix transcriptional regulator</fullName>
    </submittedName>
</protein>
<dbReference type="PRINTS" id="PR00598">
    <property type="entry name" value="HTHMARR"/>
</dbReference>
<name>A0ABV6HJN7_9SPHI</name>
<dbReference type="PANTHER" id="PTHR33164">
    <property type="entry name" value="TRANSCRIPTIONAL REGULATOR, MARR FAMILY"/>
    <property type="match status" value="1"/>
</dbReference>
<dbReference type="PANTHER" id="PTHR33164:SF64">
    <property type="entry name" value="TRANSCRIPTIONAL REGULATOR SLYA"/>
    <property type="match status" value="1"/>
</dbReference>
<accession>A0ABV6HJN7</accession>
<evidence type="ECO:0000259" key="4">
    <source>
        <dbReference type="PROSITE" id="PS50995"/>
    </source>
</evidence>
<dbReference type="InterPro" id="IPR039422">
    <property type="entry name" value="MarR/SlyA-like"/>
</dbReference>
<gene>
    <name evidence="5" type="ORF">ACFFI0_12395</name>
</gene>